<evidence type="ECO:0000256" key="2">
    <source>
        <dbReference type="SAM" id="SignalP"/>
    </source>
</evidence>
<feature type="chain" id="PRO_5015454761" evidence="2">
    <location>
        <begin position="18"/>
        <end position="105"/>
    </location>
</feature>
<keyword evidence="4" id="KW-1185">Reference proteome</keyword>
<dbReference type="AlphaFoldDB" id="A0A2S4L6Q5"/>
<organism evidence="3 4">
    <name type="scientific">Tolypocladium paradoxum</name>
    <dbReference type="NCBI Taxonomy" id="94208"/>
    <lineage>
        <taxon>Eukaryota</taxon>
        <taxon>Fungi</taxon>
        <taxon>Dikarya</taxon>
        <taxon>Ascomycota</taxon>
        <taxon>Pezizomycotina</taxon>
        <taxon>Sordariomycetes</taxon>
        <taxon>Hypocreomycetidae</taxon>
        <taxon>Hypocreales</taxon>
        <taxon>Ophiocordycipitaceae</taxon>
        <taxon>Tolypocladium</taxon>
    </lineage>
</organism>
<reference evidence="3 4" key="1">
    <citation type="submission" date="2018-01" db="EMBL/GenBank/DDBJ databases">
        <title>Harnessing the power of phylogenomics to disentangle the directionality and signatures of interkingdom host jumping in the parasitic fungal genus Tolypocladium.</title>
        <authorList>
            <person name="Quandt C.A."/>
            <person name="Patterson W."/>
            <person name="Spatafora J.W."/>
        </authorList>
    </citation>
    <scope>NUCLEOTIDE SEQUENCE [LARGE SCALE GENOMIC DNA]</scope>
    <source>
        <strain evidence="3 4">NRBC 100945</strain>
    </source>
</reference>
<proteinExistence type="predicted"/>
<sequence>MHVAKFLAIAFATVVAAQDVVNDQGVLFLLPAFEGPSQQLISPGECVNLQEPFRDNVHSIKVAPGAQCDFFFEEECESFKDQFNESNPNIEGDPRVGSVRCGPQE</sequence>
<evidence type="ECO:0000256" key="1">
    <source>
        <dbReference type="SAM" id="MobiDB-lite"/>
    </source>
</evidence>
<feature type="signal peptide" evidence="2">
    <location>
        <begin position="1"/>
        <end position="17"/>
    </location>
</feature>
<accession>A0A2S4L6Q5</accession>
<feature type="region of interest" description="Disordered" evidence="1">
    <location>
        <begin position="83"/>
        <end position="105"/>
    </location>
</feature>
<evidence type="ECO:0000313" key="4">
    <source>
        <dbReference type="Proteomes" id="UP000237481"/>
    </source>
</evidence>
<evidence type="ECO:0000313" key="3">
    <source>
        <dbReference type="EMBL" id="POR38081.1"/>
    </source>
</evidence>
<name>A0A2S4L6Q5_9HYPO</name>
<comment type="caution">
    <text evidence="3">The sequence shown here is derived from an EMBL/GenBank/DDBJ whole genome shotgun (WGS) entry which is preliminary data.</text>
</comment>
<dbReference type="EMBL" id="PKSG01000173">
    <property type="protein sequence ID" value="POR38081.1"/>
    <property type="molecule type" value="Genomic_DNA"/>
</dbReference>
<dbReference type="OrthoDB" id="10542295at2759"/>
<protein>
    <submittedName>
        <fullName evidence="3">Uncharacterized protein</fullName>
    </submittedName>
</protein>
<dbReference type="Proteomes" id="UP000237481">
    <property type="component" value="Unassembled WGS sequence"/>
</dbReference>
<keyword evidence="2" id="KW-0732">Signal</keyword>
<gene>
    <name evidence="3" type="ORF">TPAR_01728</name>
</gene>